<evidence type="ECO:0000313" key="3">
    <source>
        <dbReference type="Proteomes" id="UP000694621"/>
    </source>
</evidence>
<evidence type="ECO:0000256" key="1">
    <source>
        <dbReference type="SAM" id="SignalP"/>
    </source>
</evidence>
<sequence>MKPTGLFIVFILQLWIFGSAALVKNFTCVYYSHMETNCTWSLISETSDLQLFYRNAENDSLKPCTYKHMKTGCHLDDIDFAAGVQFFGFSGSTKSSQIQNLFIIEPRNSVKSEPPKLDIKREGEHIFLNCSTPDFLRYNCWKYKFTYSKCDEKEQIVETEGNVFSLEYNPACKYMFQAQTVFSDYCGTRRESEMSEPVFFGMLLTFWTLITL</sequence>
<feature type="signal peptide" evidence="1">
    <location>
        <begin position="1"/>
        <end position="20"/>
    </location>
</feature>
<evidence type="ECO:0000313" key="2">
    <source>
        <dbReference type="Ensembl" id="ENSAMXP00005034291.1"/>
    </source>
</evidence>
<organism evidence="2 3">
    <name type="scientific">Astyanax mexicanus</name>
    <name type="common">Blind cave fish</name>
    <name type="synonym">Astyanax fasciatus mexicanus</name>
    <dbReference type="NCBI Taxonomy" id="7994"/>
    <lineage>
        <taxon>Eukaryota</taxon>
        <taxon>Metazoa</taxon>
        <taxon>Chordata</taxon>
        <taxon>Craniata</taxon>
        <taxon>Vertebrata</taxon>
        <taxon>Euteleostomi</taxon>
        <taxon>Actinopterygii</taxon>
        <taxon>Neopterygii</taxon>
        <taxon>Teleostei</taxon>
        <taxon>Ostariophysi</taxon>
        <taxon>Characiformes</taxon>
        <taxon>Characoidei</taxon>
        <taxon>Acestrorhamphidae</taxon>
        <taxon>Acestrorhamphinae</taxon>
        <taxon>Astyanax</taxon>
    </lineage>
</organism>
<dbReference type="SUPFAM" id="SSF49265">
    <property type="entry name" value="Fibronectin type III"/>
    <property type="match status" value="2"/>
</dbReference>
<reference evidence="2" key="1">
    <citation type="submission" date="2025-08" db="UniProtKB">
        <authorList>
            <consortium name="Ensembl"/>
        </authorList>
    </citation>
    <scope>IDENTIFICATION</scope>
</reference>
<dbReference type="AlphaFoldDB" id="A0A8B9KB36"/>
<dbReference type="Ensembl" id="ENSAMXT00005037427.1">
    <property type="protein sequence ID" value="ENSAMXP00005034291.1"/>
    <property type="gene ID" value="ENSAMXG00005016538.1"/>
</dbReference>
<name>A0A8B9KB36_ASTMX</name>
<proteinExistence type="predicted"/>
<keyword evidence="1" id="KW-0732">Signal</keyword>
<protein>
    <recommendedName>
        <fullName evidence="4">Type I cytokine receptor cytokine-binding domain-containing protein</fullName>
    </recommendedName>
</protein>
<accession>A0A8B9KB36</accession>
<dbReference type="Gene3D" id="2.60.40.10">
    <property type="entry name" value="Immunoglobulins"/>
    <property type="match status" value="1"/>
</dbReference>
<dbReference type="InterPro" id="IPR013783">
    <property type="entry name" value="Ig-like_fold"/>
</dbReference>
<feature type="chain" id="PRO_5034419189" description="Type I cytokine receptor cytokine-binding domain-containing protein" evidence="1">
    <location>
        <begin position="21"/>
        <end position="212"/>
    </location>
</feature>
<dbReference type="InterPro" id="IPR036116">
    <property type="entry name" value="FN3_sf"/>
</dbReference>
<dbReference type="Proteomes" id="UP000694621">
    <property type="component" value="Unplaced"/>
</dbReference>
<evidence type="ECO:0008006" key="4">
    <source>
        <dbReference type="Google" id="ProtNLM"/>
    </source>
</evidence>